<gene>
    <name evidence="8" type="ORF">SPI_03655</name>
</gene>
<keyword evidence="3 8" id="KW-0808">Transferase</keyword>
<feature type="transmembrane region" description="Helical" evidence="7">
    <location>
        <begin position="6"/>
        <end position="32"/>
    </location>
</feature>
<evidence type="ECO:0000256" key="5">
    <source>
        <dbReference type="ARBA" id="ARBA00022989"/>
    </source>
</evidence>
<keyword evidence="4 7" id="KW-0812">Transmembrane</keyword>
<evidence type="ECO:0000256" key="7">
    <source>
        <dbReference type="SAM" id="Phobius"/>
    </source>
</evidence>
<keyword evidence="9" id="KW-1185">Reference proteome</keyword>
<dbReference type="PANTHER" id="PTHR32385:SF20">
    <property type="entry name" value="MANNOSYL PHOSPHORYLINOSITOL CERAMIDE SYNTHASE CSH1-RELATED"/>
    <property type="match status" value="1"/>
</dbReference>
<evidence type="ECO:0000313" key="9">
    <source>
        <dbReference type="Proteomes" id="UP000076874"/>
    </source>
</evidence>
<feature type="transmembrane region" description="Helical" evidence="7">
    <location>
        <begin position="319"/>
        <end position="338"/>
    </location>
</feature>
<evidence type="ECO:0000256" key="2">
    <source>
        <dbReference type="ARBA" id="ARBA00009003"/>
    </source>
</evidence>
<dbReference type="STRING" id="1081102.A0A162J495"/>
<name>A0A162J495_9HYPO</name>
<sequence>MRYSVVVFLLVNVALIVYAVASVWTLLSLLVVDGAADALVAAELDAAPWSAAAAAAASANYSRVDLIPRIIHQTYIDDEQIPPEWKRARQSCLALHTPEEGWEYQLWTDALSREFVATEYPWFLAVFDGYRFPIQRADAIRYLVLAHFGGIYIDLDVGCHRKLDPLLAYPAWVRRTVPTGISNDVMGSVPQHPFFLRAIDALTEYNRNWLLPYITVMASTGPLFLSLVWRHYNTELDGSSSAAGAGGFASLGRGTGNNNNNNNNGVAGAVGSVGRGANRVRLLLKDQYMGNETSFFSIYQGSSWHKGDAKLVFWMRDHWGLLLLLGLVLAYLVFSRSWRGYRRLLRRCRGPSIALDGHKEV</sequence>
<keyword evidence="5 7" id="KW-1133">Transmembrane helix</keyword>
<dbReference type="GO" id="GO:0016020">
    <property type="term" value="C:membrane"/>
    <property type="evidence" value="ECO:0007669"/>
    <property type="project" value="UniProtKB-SubCell"/>
</dbReference>
<keyword evidence="6 7" id="KW-0472">Membrane</keyword>
<dbReference type="EMBL" id="AZHD01000005">
    <property type="protein sequence ID" value="OAA63492.1"/>
    <property type="molecule type" value="Genomic_DNA"/>
</dbReference>
<dbReference type="InterPro" id="IPR007577">
    <property type="entry name" value="GlycoTrfase_DXD_sugar-bd_CS"/>
</dbReference>
<reference evidence="8 9" key="1">
    <citation type="journal article" date="2016" name="Genome Biol. Evol.">
        <title>Divergent and convergent evolution of fungal pathogenicity.</title>
        <authorList>
            <person name="Shang Y."/>
            <person name="Xiao G."/>
            <person name="Zheng P."/>
            <person name="Cen K."/>
            <person name="Zhan S."/>
            <person name="Wang C."/>
        </authorList>
    </citation>
    <scope>NUCLEOTIDE SEQUENCE [LARGE SCALE GENOMIC DNA]</scope>
    <source>
        <strain evidence="8 9">RCEF 264</strain>
    </source>
</reference>
<evidence type="ECO:0000256" key="4">
    <source>
        <dbReference type="ARBA" id="ARBA00022692"/>
    </source>
</evidence>
<dbReference type="GO" id="GO:0051999">
    <property type="term" value="P:mannosyl-inositol phosphorylceramide biosynthetic process"/>
    <property type="evidence" value="ECO:0007669"/>
    <property type="project" value="TreeGrafter"/>
</dbReference>
<dbReference type="Gene3D" id="3.90.550.20">
    <property type="match status" value="1"/>
</dbReference>
<dbReference type="OrthoDB" id="3647at2759"/>
<accession>A0A162J495</accession>
<evidence type="ECO:0000313" key="8">
    <source>
        <dbReference type="EMBL" id="OAA63492.1"/>
    </source>
</evidence>
<evidence type="ECO:0000256" key="3">
    <source>
        <dbReference type="ARBA" id="ARBA00022679"/>
    </source>
</evidence>
<dbReference type="AlphaFoldDB" id="A0A162J495"/>
<dbReference type="InterPro" id="IPR051706">
    <property type="entry name" value="Glycosyltransferase_domain"/>
</dbReference>
<evidence type="ECO:0000256" key="1">
    <source>
        <dbReference type="ARBA" id="ARBA00004370"/>
    </source>
</evidence>
<dbReference type="Proteomes" id="UP000076874">
    <property type="component" value="Unassembled WGS sequence"/>
</dbReference>
<comment type="similarity">
    <text evidence="2">Belongs to the glycosyltransferase 32 family.</text>
</comment>
<comment type="caution">
    <text evidence="8">The sequence shown here is derived from an EMBL/GenBank/DDBJ whole genome shotgun (WGS) entry which is preliminary data.</text>
</comment>
<dbReference type="PANTHER" id="PTHR32385">
    <property type="entry name" value="MANNOSYL PHOSPHORYLINOSITOL CERAMIDE SYNTHASE"/>
    <property type="match status" value="1"/>
</dbReference>
<dbReference type="SUPFAM" id="SSF53448">
    <property type="entry name" value="Nucleotide-diphospho-sugar transferases"/>
    <property type="match status" value="1"/>
</dbReference>
<dbReference type="InterPro" id="IPR029044">
    <property type="entry name" value="Nucleotide-diphossugar_trans"/>
</dbReference>
<organism evidence="8 9">
    <name type="scientific">Niveomyces insectorum RCEF 264</name>
    <dbReference type="NCBI Taxonomy" id="1081102"/>
    <lineage>
        <taxon>Eukaryota</taxon>
        <taxon>Fungi</taxon>
        <taxon>Dikarya</taxon>
        <taxon>Ascomycota</taxon>
        <taxon>Pezizomycotina</taxon>
        <taxon>Sordariomycetes</taxon>
        <taxon>Hypocreomycetidae</taxon>
        <taxon>Hypocreales</taxon>
        <taxon>Cordycipitaceae</taxon>
        <taxon>Niveomyces</taxon>
    </lineage>
</organism>
<protein>
    <submittedName>
        <fullName evidence="8">Glycosyltransferase, DXD sugar-binding motif protein</fullName>
    </submittedName>
</protein>
<dbReference type="GO" id="GO:0000030">
    <property type="term" value="F:mannosyltransferase activity"/>
    <property type="evidence" value="ECO:0007669"/>
    <property type="project" value="TreeGrafter"/>
</dbReference>
<evidence type="ECO:0000256" key="6">
    <source>
        <dbReference type="ARBA" id="ARBA00023136"/>
    </source>
</evidence>
<comment type="subcellular location">
    <subcellularLocation>
        <location evidence="1">Membrane</location>
    </subcellularLocation>
</comment>
<proteinExistence type="inferred from homology"/>
<dbReference type="Pfam" id="PF04488">
    <property type="entry name" value="Gly_transf_sug"/>
    <property type="match status" value="1"/>
</dbReference>